<dbReference type="EMBL" id="PDWN01000008">
    <property type="protein sequence ID" value="KAF1694407.1"/>
    <property type="molecule type" value="Genomic_DNA"/>
</dbReference>
<dbReference type="InterPro" id="IPR000014">
    <property type="entry name" value="PAS"/>
</dbReference>
<accession>A0ABQ6Z6Q0</accession>
<comment type="caution">
    <text evidence="2">The sequence shown here is derived from an EMBL/GenBank/DDBJ whole genome shotgun (WGS) entry which is preliminary data.</text>
</comment>
<dbReference type="InterPro" id="IPR035965">
    <property type="entry name" value="PAS-like_dom_sf"/>
</dbReference>
<sequence length="373" mass="39816">MDDESKLAAVLEPLYASVLEPDQMAQFSATLGAATSSHIGAVMVHDAGHGRGRLDLLFGADPAQAAIYEAEYAGDNLWMQRAHGRMAVGGIMDSDSVATRTELRRTRYYNEYLRLGDIEQSVALCAKADAEGVVVATLCRASGLRPYTERDLALMRQVAPHWANAYAIQRRLSWLEQRVESLESAMEAAPLAMMMLDRTQRVSRMNPQAEHLLGQGDLLRLHQGRPEATRNVAALRQALHEAVAGRSGDGRQLRHAGKVVLKDAAGRNALVASVHPLAGPGRPGACAAVLFLQTVGAANDLGPALRQLFNLTAAESALACALHHSGDLALAATECGIAMTTAQTRIKTVCSKTGERGQASLIRLVAAVAACSR</sequence>
<dbReference type="SUPFAM" id="SSF55785">
    <property type="entry name" value="PYP-like sensor domain (PAS domain)"/>
    <property type="match status" value="1"/>
</dbReference>
<evidence type="ECO:0000313" key="3">
    <source>
        <dbReference type="Proteomes" id="UP000788419"/>
    </source>
</evidence>
<feature type="domain" description="PAS" evidence="1">
    <location>
        <begin position="181"/>
        <end position="219"/>
    </location>
</feature>
<dbReference type="Pfam" id="PF13188">
    <property type="entry name" value="PAS_8"/>
    <property type="match status" value="1"/>
</dbReference>
<reference evidence="2 3" key="1">
    <citation type="submission" date="2017-10" db="EMBL/GenBank/DDBJ databases">
        <title>Whole genome sequencing of members of genus Pseudoxanthomonas.</title>
        <authorList>
            <person name="Kumar S."/>
            <person name="Bansal K."/>
            <person name="Kaur A."/>
            <person name="Patil P."/>
            <person name="Sharma S."/>
            <person name="Patil P.B."/>
        </authorList>
    </citation>
    <scope>NUCLEOTIDE SEQUENCE [LARGE SCALE GENOMIC DNA]</scope>
    <source>
        <strain evidence="2 3">DSM 17801</strain>
    </source>
</reference>
<evidence type="ECO:0000313" key="2">
    <source>
        <dbReference type="EMBL" id="KAF1694407.1"/>
    </source>
</evidence>
<organism evidence="2 3">
    <name type="scientific">Pseudoxanthomonas daejeonensis</name>
    <dbReference type="NCBI Taxonomy" id="266062"/>
    <lineage>
        <taxon>Bacteria</taxon>
        <taxon>Pseudomonadati</taxon>
        <taxon>Pseudomonadota</taxon>
        <taxon>Gammaproteobacteria</taxon>
        <taxon>Lysobacterales</taxon>
        <taxon>Lysobacteraceae</taxon>
        <taxon>Pseudoxanthomonas</taxon>
    </lineage>
</organism>
<evidence type="ECO:0000259" key="1">
    <source>
        <dbReference type="Pfam" id="PF13188"/>
    </source>
</evidence>
<gene>
    <name evidence="2" type="ORF">CSC65_09515</name>
</gene>
<dbReference type="Proteomes" id="UP000788419">
    <property type="component" value="Unassembled WGS sequence"/>
</dbReference>
<dbReference type="Gene3D" id="3.30.450.20">
    <property type="entry name" value="PAS domain"/>
    <property type="match status" value="1"/>
</dbReference>
<proteinExistence type="predicted"/>
<dbReference type="RefSeq" id="WP_162410351.1">
    <property type="nucleotide sequence ID" value="NZ_PDWN01000008.1"/>
</dbReference>
<protein>
    <recommendedName>
        <fullName evidence="1">PAS domain-containing protein</fullName>
    </recommendedName>
</protein>
<name>A0ABQ6Z6Q0_9GAMM</name>
<keyword evidence="3" id="KW-1185">Reference proteome</keyword>